<comment type="caution">
    <text evidence="2">The sequence shown here is derived from an EMBL/GenBank/DDBJ whole genome shotgun (WGS) entry which is preliminary data.</text>
</comment>
<reference evidence="2" key="1">
    <citation type="journal article" date="2020" name="mSystems">
        <title>Genome- and Community-Level Interaction Insights into Carbon Utilization and Element Cycling Functions of Hydrothermarchaeota in Hydrothermal Sediment.</title>
        <authorList>
            <person name="Zhou Z."/>
            <person name="Liu Y."/>
            <person name="Xu W."/>
            <person name="Pan J."/>
            <person name="Luo Z.H."/>
            <person name="Li M."/>
        </authorList>
    </citation>
    <scope>NUCLEOTIDE SEQUENCE [LARGE SCALE GENOMIC DNA]</scope>
    <source>
        <strain evidence="2">SpSt-81</strain>
    </source>
</reference>
<gene>
    <name evidence="2" type="ORF">ENW00_03215</name>
</gene>
<dbReference type="InterPro" id="IPR036237">
    <property type="entry name" value="Xyl_isomerase-like_sf"/>
</dbReference>
<accession>A0A7C3MJ27</accession>
<name>A0A7C3MJ27_DICTH</name>
<dbReference type="SUPFAM" id="SSF51658">
    <property type="entry name" value="Xylose isomerase-like"/>
    <property type="match status" value="1"/>
</dbReference>
<feature type="domain" description="Xylose isomerase-like TIM barrel" evidence="1">
    <location>
        <begin position="63"/>
        <end position="323"/>
    </location>
</feature>
<dbReference type="EMBL" id="DTIN01000011">
    <property type="protein sequence ID" value="HFX13153.1"/>
    <property type="molecule type" value="Genomic_DNA"/>
</dbReference>
<evidence type="ECO:0000259" key="1">
    <source>
        <dbReference type="Pfam" id="PF01261"/>
    </source>
</evidence>
<keyword evidence="2" id="KW-0413">Isomerase</keyword>
<dbReference type="InterPro" id="IPR013022">
    <property type="entry name" value="Xyl_isomerase-like_TIM-brl"/>
</dbReference>
<organism evidence="2">
    <name type="scientific">Dictyoglomus thermophilum</name>
    <dbReference type="NCBI Taxonomy" id="14"/>
    <lineage>
        <taxon>Bacteria</taxon>
        <taxon>Pseudomonadati</taxon>
        <taxon>Dictyoglomota</taxon>
        <taxon>Dictyoglomia</taxon>
        <taxon>Dictyoglomales</taxon>
        <taxon>Dictyoglomaceae</taxon>
        <taxon>Dictyoglomus</taxon>
    </lineage>
</organism>
<dbReference type="AlphaFoldDB" id="A0A7C3MJ27"/>
<evidence type="ECO:0000313" key="2">
    <source>
        <dbReference type="EMBL" id="HFX13153.1"/>
    </source>
</evidence>
<protein>
    <submittedName>
        <fullName evidence="2">Xylose isomerase</fullName>
    </submittedName>
</protein>
<dbReference type="GO" id="GO:0016853">
    <property type="term" value="F:isomerase activity"/>
    <property type="evidence" value="ECO:0007669"/>
    <property type="project" value="UniProtKB-KW"/>
</dbReference>
<dbReference type="Gene3D" id="3.20.20.150">
    <property type="entry name" value="Divalent-metal-dependent TIM barrel enzymes"/>
    <property type="match status" value="1"/>
</dbReference>
<dbReference type="Pfam" id="PF01261">
    <property type="entry name" value="AP_endonuc_2"/>
    <property type="match status" value="1"/>
</dbReference>
<sequence length="368" mass="42647">MPFVDHRSQKIRRNKEELLKHLQTFKLDLKFSVGIWYFTPGGGRFHEPYVEQKSIPERIEMAAEMAKYGVKGIEAHYPAEVNEENLHLYKKLEKEAGIRLVAVPLSLFYDKIFEFGSLSNPYEKYRKVAYERLVNGLKLVKEANADICIIWPGIDGYTYSYGHLYYHMWDTFEELVAQAMDEVPGVQVAIEPKPYEPAPNNIYRTTADGILAARDIESRLKNPENLKLINEGHALVGLNPEVGHVRMGFEDLPYAYARVAREGRLFHTHWNSQPLGNYDQDLNVGVVDWDSTEALLYTLKMIGYQGYFGIDINPERMSVQKAIEINTKVLNIMNERIERLPHERIIECYFDPENHRGELELILAENHK</sequence>
<proteinExistence type="predicted"/>